<dbReference type="InterPro" id="IPR036899">
    <property type="entry name" value="Ribosomal_uL13_sf"/>
</dbReference>
<reference evidence="6 7" key="1">
    <citation type="submission" date="2020-04" db="EMBL/GenBank/DDBJ databases">
        <authorList>
            <person name="Wallbank WR R."/>
            <person name="Pardo Diaz C."/>
            <person name="Kozak K."/>
            <person name="Martin S."/>
            <person name="Jiggins C."/>
            <person name="Moest M."/>
            <person name="Warren A I."/>
            <person name="Byers J.R.P. K."/>
            <person name="Montejo-Kovacevich G."/>
            <person name="Yen C E."/>
        </authorList>
    </citation>
    <scope>NUCLEOTIDE SEQUENCE [LARGE SCALE GENOMIC DNA]</scope>
</reference>
<dbReference type="Proteomes" id="UP000494106">
    <property type="component" value="Unassembled WGS sequence"/>
</dbReference>
<dbReference type="GO" id="GO:0003729">
    <property type="term" value="F:mRNA binding"/>
    <property type="evidence" value="ECO:0007669"/>
    <property type="project" value="TreeGrafter"/>
</dbReference>
<dbReference type="EMBL" id="CADEBC010000473">
    <property type="protein sequence ID" value="CAB3231791.1"/>
    <property type="molecule type" value="Genomic_DNA"/>
</dbReference>
<proteinExistence type="inferred from homology"/>
<dbReference type="HAMAP" id="MF_01366">
    <property type="entry name" value="Ribosomal_uL13"/>
    <property type="match status" value="1"/>
</dbReference>
<evidence type="ECO:0000313" key="6">
    <source>
        <dbReference type="Proteomes" id="UP000494106"/>
    </source>
</evidence>
<evidence type="ECO:0000256" key="3">
    <source>
        <dbReference type="ARBA" id="ARBA00023274"/>
    </source>
</evidence>
<dbReference type="GO" id="GO:0017148">
    <property type="term" value="P:negative regulation of translation"/>
    <property type="evidence" value="ECO:0007669"/>
    <property type="project" value="TreeGrafter"/>
</dbReference>
<evidence type="ECO:0000313" key="4">
    <source>
        <dbReference type="EMBL" id="CAB3231791.1"/>
    </source>
</evidence>
<dbReference type="PANTHER" id="PTHR11545:SF2">
    <property type="entry name" value="LARGE RIBOSOMAL SUBUNIT PROTEIN UL13M"/>
    <property type="match status" value="1"/>
</dbReference>
<dbReference type="OrthoDB" id="274622at2759"/>
<dbReference type="Proteomes" id="UP000494256">
    <property type="component" value="Unassembled WGS sequence"/>
</dbReference>
<comment type="similarity">
    <text evidence="1">Belongs to the universal ribosomal protein uL13 family.</text>
</comment>
<dbReference type="GO" id="GO:0006412">
    <property type="term" value="P:translation"/>
    <property type="evidence" value="ECO:0007669"/>
    <property type="project" value="InterPro"/>
</dbReference>
<accession>A0A8S0ZK92</accession>
<dbReference type="PIRSF" id="PIRSF002181">
    <property type="entry name" value="Ribosomal_L13"/>
    <property type="match status" value="1"/>
</dbReference>
<dbReference type="FunFam" id="3.90.1180.10:FF:000005">
    <property type="entry name" value="39S ribosomal protein L13, mitochondrial"/>
    <property type="match status" value="1"/>
</dbReference>
<dbReference type="Pfam" id="PF00572">
    <property type="entry name" value="Ribosomal_L13"/>
    <property type="match status" value="1"/>
</dbReference>
<evidence type="ECO:0000313" key="7">
    <source>
        <dbReference type="Proteomes" id="UP000494256"/>
    </source>
</evidence>
<dbReference type="GO" id="GO:0003735">
    <property type="term" value="F:structural constituent of ribosome"/>
    <property type="evidence" value="ECO:0007669"/>
    <property type="project" value="InterPro"/>
</dbReference>
<evidence type="ECO:0008006" key="8">
    <source>
        <dbReference type="Google" id="ProtNLM"/>
    </source>
</evidence>
<dbReference type="SUPFAM" id="SSF52161">
    <property type="entry name" value="Ribosomal protein L13"/>
    <property type="match status" value="1"/>
</dbReference>
<name>A0A8S0ZK92_ARCPL</name>
<dbReference type="GO" id="GO:0005762">
    <property type="term" value="C:mitochondrial large ribosomal subunit"/>
    <property type="evidence" value="ECO:0007669"/>
    <property type="project" value="TreeGrafter"/>
</dbReference>
<organism evidence="4 6">
    <name type="scientific">Arctia plantaginis</name>
    <name type="common">Wood tiger moth</name>
    <name type="synonym">Phalaena plantaginis</name>
    <dbReference type="NCBI Taxonomy" id="874455"/>
    <lineage>
        <taxon>Eukaryota</taxon>
        <taxon>Metazoa</taxon>
        <taxon>Ecdysozoa</taxon>
        <taxon>Arthropoda</taxon>
        <taxon>Hexapoda</taxon>
        <taxon>Insecta</taxon>
        <taxon>Pterygota</taxon>
        <taxon>Neoptera</taxon>
        <taxon>Endopterygota</taxon>
        <taxon>Lepidoptera</taxon>
        <taxon>Glossata</taxon>
        <taxon>Ditrysia</taxon>
        <taxon>Noctuoidea</taxon>
        <taxon>Erebidae</taxon>
        <taxon>Arctiinae</taxon>
        <taxon>Arctia</taxon>
    </lineage>
</organism>
<dbReference type="InterPro" id="IPR005822">
    <property type="entry name" value="Ribosomal_uL13"/>
</dbReference>
<evidence type="ECO:0000256" key="2">
    <source>
        <dbReference type="ARBA" id="ARBA00022980"/>
    </source>
</evidence>
<sequence>MSAAKRVQQWATFARTWHIFDCKWQDPYESANIIKKYLMGQHKPIYHPLNDCGDVVVCINSREIALRGDEWRKRAYFHHTGYPGGASWTLAWELHNKDPTMIIKKAVYRAMKGNLQRRHTMQRLFIYHEENVPEDIMKNVSSQIRQSRLVPTRLDHIPEEEVKQYPKVMDYPKDYVLK</sequence>
<dbReference type="EMBL" id="CADEBD010000297">
    <property type="protein sequence ID" value="CAB3234843.1"/>
    <property type="molecule type" value="Genomic_DNA"/>
</dbReference>
<dbReference type="InterPro" id="IPR005823">
    <property type="entry name" value="Ribosomal_uL13_bac-type"/>
</dbReference>
<comment type="caution">
    <text evidence="4">The sequence shown here is derived from an EMBL/GenBank/DDBJ whole genome shotgun (WGS) entry which is preliminary data.</text>
</comment>
<evidence type="ECO:0000256" key="1">
    <source>
        <dbReference type="ARBA" id="ARBA00006227"/>
    </source>
</evidence>
<dbReference type="Gene3D" id="3.90.1180.10">
    <property type="entry name" value="Ribosomal protein L13"/>
    <property type="match status" value="1"/>
</dbReference>
<dbReference type="CDD" id="cd00392">
    <property type="entry name" value="Ribosomal_L13"/>
    <property type="match status" value="1"/>
</dbReference>
<gene>
    <name evidence="4" type="ORF">APLA_LOCUS4633</name>
    <name evidence="5" type="ORF">APLA_LOCUS6735</name>
</gene>
<dbReference type="AlphaFoldDB" id="A0A8S0ZK92"/>
<keyword evidence="6" id="KW-1185">Reference proteome</keyword>
<keyword evidence="3" id="KW-0687">Ribonucleoprotein</keyword>
<protein>
    <recommendedName>
        <fullName evidence="8">39S ribosomal protein L13, mitochondrial</fullName>
    </recommendedName>
</protein>
<dbReference type="PANTHER" id="PTHR11545">
    <property type="entry name" value="RIBOSOMAL PROTEIN L13"/>
    <property type="match status" value="1"/>
</dbReference>
<evidence type="ECO:0000313" key="5">
    <source>
        <dbReference type="EMBL" id="CAB3234843.1"/>
    </source>
</evidence>
<keyword evidence="2" id="KW-0689">Ribosomal protein</keyword>